<feature type="transmembrane region" description="Helical" evidence="1">
    <location>
        <begin position="67"/>
        <end position="87"/>
    </location>
</feature>
<name>A0A7M1LIJ8_9BACT</name>
<keyword evidence="1" id="KW-1133">Transmembrane helix</keyword>
<accession>A0A7M1LIJ8</accession>
<dbReference type="EMBL" id="CP063078">
    <property type="protein sequence ID" value="QOQ88131.1"/>
    <property type="molecule type" value="Genomic_DNA"/>
</dbReference>
<keyword evidence="1" id="KW-0812">Transmembrane</keyword>
<keyword evidence="3" id="KW-1185">Reference proteome</keyword>
<protein>
    <submittedName>
        <fullName evidence="2">Uncharacterized protein</fullName>
    </submittedName>
</protein>
<sequence>MGNFSLSEFFISAVELVEAEAYNIKDSFVKSANGIVFMIVVAALAIVGSVFLFIGVFLLLELWTGKILAYFLTAGIIFTVVLILYGVSLAKHK</sequence>
<proteinExistence type="predicted"/>
<dbReference type="Proteomes" id="UP000594749">
    <property type="component" value="Chromosome"/>
</dbReference>
<keyword evidence="1" id="KW-0472">Membrane</keyword>
<reference evidence="2 3" key="1">
    <citation type="submission" date="2020-10" db="EMBL/GenBank/DDBJ databases">
        <title>Campylobacter and Helicobacter PacBio genomes.</title>
        <authorList>
            <person name="Lane C."/>
        </authorList>
    </citation>
    <scope>NUCLEOTIDE SEQUENCE [LARGE SCALE GENOMIC DNA]</scope>
    <source>
        <strain evidence="2 3">2016D-0077</strain>
    </source>
</reference>
<organism evidence="2 3">
    <name type="scientific">Campylobacter corcagiensis</name>
    <dbReference type="NCBI Taxonomy" id="1448857"/>
    <lineage>
        <taxon>Bacteria</taxon>
        <taxon>Pseudomonadati</taxon>
        <taxon>Campylobacterota</taxon>
        <taxon>Epsilonproteobacteria</taxon>
        <taxon>Campylobacterales</taxon>
        <taxon>Campylobacteraceae</taxon>
        <taxon>Campylobacter</taxon>
    </lineage>
</organism>
<evidence type="ECO:0000256" key="1">
    <source>
        <dbReference type="SAM" id="Phobius"/>
    </source>
</evidence>
<evidence type="ECO:0000313" key="2">
    <source>
        <dbReference type="EMBL" id="QOQ88131.1"/>
    </source>
</evidence>
<gene>
    <name evidence="2" type="ORF">IMC76_03210</name>
</gene>
<evidence type="ECO:0000313" key="3">
    <source>
        <dbReference type="Proteomes" id="UP000594749"/>
    </source>
</evidence>
<dbReference type="AlphaFoldDB" id="A0A7M1LIJ8"/>
<feature type="transmembrane region" description="Helical" evidence="1">
    <location>
        <begin position="35"/>
        <end position="60"/>
    </location>
</feature>